<protein>
    <submittedName>
        <fullName evidence="2">Uncharacterized protein</fullName>
    </submittedName>
</protein>
<evidence type="ECO:0000256" key="1">
    <source>
        <dbReference type="SAM" id="MobiDB-lite"/>
    </source>
</evidence>
<dbReference type="Proteomes" id="UP001221142">
    <property type="component" value="Unassembled WGS sequence"/>
</dbReference>
<accession>A0AAD7F7T7</accession>
<evidence type="ECO:0000313" key="3">
    <source>
        <dbReference type="Proteomes" id="UP001221142"/>
    </source>
</evidence>
<feature type="compositionally biased region" description="Basic residues" evidence="1">
    <location>
        <begin position="786"/>
        <end position="798"/>
    </location>
</feature>
<organism evidence="2 3">
    <name type="scientific">Roridomyces roridus</name>
    <dbReference type="NCBI Taxonomy" id="1738132"/>
    <lineage>
        <taxon>Eukaryota</taxon>
        <taxon>Fungi</taxon>
        <taxon>Dikarya</taxon>
        <taxon>Basidiomycota</taxon>
        <taxon>Agaricomycotina</taxon>
        <taxon>Agaricomycetes</taxon>
        <taxon>Agaricomycetidae</taxon>
        <taxon>Agaricales</taxon>
        <taxon>Marasmiineae</taxon>
        <taxon>Mycenaceae</taxon>
        <taxon>Roridomyces</taxon>
    </lineage>
</organism>
<feature type="compositionally biased region" description="Basic and acidic residues" evidence="1">
    <location>
        <begin position="712"/>
        <end position="721"/>
    </location>
</feature>
<name>A0AAD7F7T7_9AGAR</name>
<feature type="compositionally biased region" description="Basic and acidic residues" evidence="1">
    <location>
        <begin position="728"/>
        <end position="750"/>
    </location>
</feature>
<feature type="compositionally biased region" description="Polar residues" evidence="1">
    <location>
        <begin position="759"/>
        <end position="768"/>
    </location>
</feature>
<feature type="compositionally biased region" description="Basic and acidic residues" evidence="1">
    <location>
        <begin position="846"/>
        <end position="870"/>
    </location>
</feature>
<evidence type="ECO:0000313" key="2">
    <source>
        <dbReference type="EMBL" id="KAJ7602429.1"/>
    </source>
</evidence>
<gene>
    <name evidence="2" type="ORF">FB45DRAFT_1106349</name>
</gene>
<reference evidence="2" key="1">
    <citation type="submission" date="2023-03" db="EMBL/GenBank/DDBJ databases">
        <title>Massive genome expansion in bonnet fungi (Mycena s.s.) driven by repeated elements and novel gene families across ecological guilds.</title>
        <authorList>
            <consortium name="Lawrence Berkeley National Laboratory"/>
            <person name="Harder C.B."/>
            <person name="Miyauchi S."/>
            <person name="Viragh M."/>
            <person name="Kuo A."/>
            <person name="Thoen E."/>
            <person name="Andreopoulos B."/>
            <person name="Lu D."/>
            <person name="Skrede I."/>
            <person name="Drula E."/>
            <person name="Henrissat B."/>
            <person name="Morin E."/>
            <person name="Kohler A."/>
            <person name="Barry K."/>
            <person name="LaButti K."/>
            <person name="Morin E."/>
            <person name="Salamov A."/>
            <person name="Lipzen A."/>
            <person name="Mereny Z."/>
            <person name="Hegedus B."/>
            <person name="Baldrian P."/>
            <person name="Stursova M."/>
            <person name="Weitz H."/>
            <person name="Taylor A."/>
            <person name="Grigoriev I.V."/>
            <person name="Nagy L.G."/>
            <person name="Martin F."/>
            <person name="Kauserud H."/>
        </authorList>
    </citation>
    <scope>NUCLEOTIDE SEQUENCE</scope>
    <source>
        <strain evidence="2">9284</strain>
    </source>
</reference>
<sequence length="886" mass="97435">MQILETAAVKKHEPQFVFRHGTARAIVITEFGGTQHETRGVDHLSRQHRTMLMSLRRGISKGDKASLIEIHLVCMENVQHRKFGQILQEHPHHKAPRRSGPVAQGHNTTEHTAQYLPFLMNAPQANLLDAQVIWGEVKVLEYQGIKIRQCEDDKKKTTQKLRRRSGVGEQPKVLPTSRVVAQQPDVDLGRVPELDGPTRLEPRVDVTRKIILVHPQVQAGCGGNPWVQSDSTWGLGGGGDRRPVNARLTGEREMGPLEMDEVETGEARCTRSVSATLVGGRAFKACLVSQDVAVLTSSPLKSLMALPCLSSPHNSRRCRLVGDLEPWRGLAKRTSRTCTRDSSSPKIWLQTTSARIPGNPSVPSLPALLFRHCPWFVIVQFEWRGILRQAGACDGPFTTSKAGTHRQRASNSLALHFEAISLKSPPLTSPGRQLAAIVRTIELITLAGRFVCAAGWPVSVALLGEHWCGQAARGAQRAESFSTRAQNCGIREGGAQSRWTLSTPTSSLETIGTAGTTVRCQARWRRECEARTRWMPSLTGMVSIGLCGDIEQGCGGVEYRDVENIGVDAAHGDVECEDIKHGCMGVFEDDGIEDGALAVGGVGVHRLCSIHKHPLILRWSTKPAVREEIMLAGAADQAAPVCVCTLTKCAVEQGFFRPLASLTRRRRISRGCTGSCLNYYPLWQVLAPPFSPFGASKIYWCEVQQPVAPVGDHAEEEHVPDPRLTGIPDKDDRTQNDRNSGTKDSGEGRKVGGGRWSPTGDTTKTQGDQVPYASSKGSNPDETRKDKRRARKRARGRARSSQGRIDQEHEYEESDKVKNSDPGVEVDTPEKPEKPEGAMRGYLHRSKVEWVKDGMKLRKGESPNKDRSPVKIDPGLLEPEPELGQN</sequence>
<proteinExistence type="predicted"/>
<comment type="caution">
    <text evidence="2">The sequence shown here is derived from an EMBL/GenBank/DDBJ whole genome shotgun (WGS) entry which is preliminary data.</text>
</comment>
<feature type="compositionally biased region" description="Basic and acidic residues" evidence="1">
    <location>
        <begin position="828"/>
        <end position="837"/>
    </location>
</feature>
<feature type="region of interest" description="Disordered" evidence="1">
    <location>
        <begin position="711"/>
        <end position="886"/>
    </location>
</feature>
<dbReference type="EMBL" id="JARKIF010000227">
    <property type="protein sequence ID" value="KAJ7602429.1"/>
    <property type="molecule type" value="Genomic_DNA"/>
</dbReference>
<keyword evidence="3" id="KW-1185">Reference proteome</keyword>
<dbReference type="AlphaFoldDB" id="A0AAD7F7T7"/>